<dbReference type="PANTHER" id="PTHR33129">
    <property type="entry name" value="PROTEIN KINASE DOMAIN-CONTAINING PROTEIN-RELATED"/>
    <property type="match status" value="1"/>
</dbReference>
<evidence type="ECO:0000313" key="2">
    <source>
        <dbReference type="EMBL" id="KXZ43525.1"/>
    </source>
</evidence>
<dbReference type="InterPro" id="IPR052980">
    <property type="entry name" value="Crinkler_effector"/>
</dbReference>
<dbReference type="EMBL" id="LSYV01000089">
    <property type="protein sequence ID" value="KXZ43525.1"/>
    <property type="molecule type" value="Genomic_DNA"/>
</dbReference>
<name>A0A150G202_GONPE</name>
<dbReference type="AlphaFoldDB" id="A0A150G202"/>
<evidence type="ECO:0000313" key="3">
    <source>
        <dbReference type="Proteomes" id="UP000075714"/>
    </source>
</evidence>
<comment type="caution">
    <text evidence="2">The sequence shown here is derived from an EMBL/GenBank/DDBJ whole genome shotgun (WGS) entry which is preliminary data.</text>
</comment>
<dbReference type="OrthoDB" id="540563at2759"/>
<organism evidence="2 3">
    <name type="scientific">Gonium pectorale</name>
    <name type="common">Green alga</name>
    <dbReference type="NCBI Taxonomy" id="33097"/>
    <lineage>
        <taxon>Eukaryota</taxon>
        <taxon>Viridiplantae</taxon>
        <taxon>Chlorophyta</taxon>
        <taxon>core chlorophytes</taxon>
        <taxon>Chlorophyceae</taxon>
        <taxon>CS clade</taxon>
        <taxon>Chlamydomonadales</taxon>
        <taxon>Volvocaceae</taxon>
        <taxon>Gonium</taxon>
    </lineage>
</organism>
<evidence type="ECO:0000256" key="1">
    <source>
        <dbReference type="SAM" id="Phobius"/>
    </source>
</evidence>
<keyword evidence="1" id="KW-0812">Transmembrane</keyword>
<keyword evidence="1" id="KW-0472">Membrane</keyword>
<accession>A0A150G202</accession>
<dbReference type="Proteomes" id="UP000075714">
    <property type="component" value="Unassembled WGS sequence"/>
</dbReference>
<gene>
    <name evidence="2" type="ORF">GPECTOR_88g468</name>
</gene>
<sequence length="385" mass="42647">MSFEAFRTTLGGFSLNAAAALLKEAGVPGLNAVSIASLFIGLFIGLFIATVVHRWTGDEWDCTYVLGPSVKKDADLTAFIQALGRASLEDLGAGMALLSLDPSATFPGDRDGRHQLIVRDFYPALFRRLQQEPMWLLTGVPGTGKSWFIWYAMYQILQLPEPPAIVWQSHNYNALQRVLFKDGEAHIGDATNFNEELGKPSTWLFSDGIMPGYTKARAILVSSPKRSIYKDWVKGRSCIELTMPLWTWPEIVVTWQHLYSSNPQLSLDRVRRCFEDYYGGVPRQVLEEPSRRGDAARDDVVMRKALGCTNLKQVAAAAGGAYDSCPDAVHLIVHQDGDRSTFECLPCRFATPRVADQFSQQMLRMGLGAQLAAYMVSANDADAVL</sequence>
<reference evidence="3" key="1">
    <citation type="journal article" date="2016" name="Nat. Commun.">
        <title>The Gonium pectorale genome demonstrates co-option of cell cycle regulation during the evolution of multicellularity.</title>
        <authorList>
            <person name="Hanschen E.R."/>
            <person name="Marriage T.N."/>
            <person name="Ferris P.J."/>
            <person name="Hamaji T."/>
            <person name="Toyoda A."/>
            <person name="Fujiyama A."/>
            <person name="Neme R."/>
            <person name="Noguchi H."/>
            <person name="Minakuchi Y."/>
            <person name="Suzuki M."/>
            <person name="Kawai-Toyooka H."/>
            <person name="Smith D.R."/>
            <person name="Sparks H."/>
            <person name="Anderson J."/>
            <person name="Bakaric R."/>
            <person name="Luria V."/>
            <person name="Karger A."/>
            <person name="Kirschner M.W."/>
            <person name="Durand P.M."/>
            <person name="Michod R.E."/>
            <person name="Nozaki H."/>
            <person name="Olson B.J."/>
        </authorList>
    </citation>
    <scope>NUCLEOTIDE SEQUENCE [LARGE SCALE GENOMIC DNA]</scope>
    <source>
        <strain evidence="3">NIES-2863</strain>
    </source>
</reference>
<keyword evidence="1" id="KW-1133">Transmembrane helix</keyword>
<keyword evidence="3" id="KW-1185">Reference proteome</keyword>
<protein>
    <submittedName>
        <fullName evidence="2">Uncharacterized protein</fullName>
    </submittedName>
</protein>
<proteinExistence type="predicted"/>
<feature type="transmembrane region" description="Helical" evidence="1">
    <location>
        <begin position="29"/>
        <end position="52"/>
    </location>
</feature>
<dbReference type="PANTHER" id="PTHR33129:SF1">
    <property type="entry name" value="ATP-BINDING PROTEIN"/>
    <property type="match status" value="1"/>
</dbReference>